<gene>
    <name evidence="8" type="ORF">FPE_LOCUS9502</name>
</gene>
<dbReference type="PANTHER" id="PTHR11661:SF44">
    <property type="entry name" value="LARGE RIBOSOMAL SUBUNIT PROTEIN UL11X"/>
    <property type="match status" value="1"/>
</dbReference>
<dbReference type="InterPro" id="IPR036769">
    <property type="entry name" value="Ribosomal_uL11_C_sf"/>
</dbReference>
<keyword evidence="2" id="KW-0699">rRNA-binding</keyword>
<dbReference type="Gene3D" id="1.10.10.250">
    <property type="entry name" value="Ribosomal protein L11, C-terminal domain"/>
    <property type="match status" value="1"/>
</dbReference>
<evidence type="ECO:0000313" key="9">
    <source>
        <dbReference type="Proteomes" id="UP000834106"/>
    </source>
</evidence>
<evidence type="ECO:0000313" key="8">
    <source>
        <dbReference type="EMBL" id="CAI9762072.1"/>
    </source>
</evidence>
<dbReference type="GO" id="GO:0003729">
    <property type="term" value="F:mRNA binding"/>
    <property type="evidence" value="ECO:0007669"/>
    <property type="project" value="UniProtKB-ARBA"/>
</dbReference>
<dbReference type="InterPro" id="IPR020783">
    <property type="entry name" value="Ribosomal_uL11_C"/>
</dbReference>
<comment type="similarity">
    <text evidence="1 5">Belongs to the universal ribosomal protein uL11 family.</text>
</comment>
<dbReference type="PROSITE" id="PS00359">
    <property type="entry name" value="RIBOSOMAL_L11"/>
    <property type="match status" value="1"/>
</dbReference>
<dbReference type="Pfam" id="PF03946">
    <property type="entry name" value="Ribosomal_L11_N"/>
    <property type="match status" value="1"/>
</dbReference>
<organism evidence="8 9">
    <name type="scientific">Fraxinus pennsylvanica</name>
    <dbReference type="NCBI Taxonomy" id="56036"/>
    <lineage>
        <taxon>Eukaryota</taxon>
        <taxon>Viridiplantae</taxon>
        <taxon>Streptophyta</taxon>
        <taxon>Embryophyta</taxon>
        <taxon>Tracheophyta</taxon>
        <taxon>Spermatophyta</taxon>
        <taxon>Magnoliopsida</taxon>
        <taxon>eudicotyledons</taxon>
        <taxon>Gunneridae</taxon>
        <taxon>Pentapetalae</taxon>
        <taxon>asterids</taxon>
        <taxon>lamiids</taxon>
        <taxon>Lamiales</taxon>
        <taxon>Oleaceae</taxon>
        <taxon>Oleeae</taxon>
        <taxon>Fraxinus</taxon>
    </lineage>
</organism>
<dbReference type="Pfam" id="PF00298">
    <property type="entry name" value="Ribosomal_L11"/>
    <property type="match status" value="1"/>
</dbReference>
<dbReference type="InterPro" id="IPR020784">
    <property type="entry name" value="Ribosomal_uL11_N"/>
</dbReference>
<dbReference type="GO" id="GO:0070180">
    <property type="term" value="F:large ribosomal subunit rRNA binding"/>
    <property type="evidence" value="ECO:0007669"/>
    <property type="project" value="TreeGrafter"/>
</dbReference>
<reference evidence="8" key="1">
    <citation type="submission" date="2023-05" db="EMBL/GenBank/DDBJ databases">
        <authorList>
            <person name="Huff M."/>
        </authorList>
    </citation>
    <scope>NUCLEOTIDE SEQUENCE</scope>
</reference>
<evidence type="ECO:0000256" key="5">
    <source>
        <dbReference type="RuleBase" id="RU003978"/>
    </source>
</evidence>
<dbReference type="GO" id="GO:0006412">
    <property type="term" value="P:translation"/>
    <property type="evidence" value="ECO:0007669"/>
    <property type="project" value="InterPro"/>
</dbReference>
<evidence type="ECO:0000256" key="1">
    <source>
        <dbReference type="ARBA" id="ARBA00010537"/>
    </source>
</evidence>
<keyword evidence="9" id="KW-1185">Reference proteome</keyword>
<dbReference type="SMART" id="SM00649">
    <property type="entry name" value="RL11"/>
    <property type="match status" value="1"/>
</dbReference>
<evidence type="ECO:0000256" key="4">
    <source>
        <dbReference type="ARBA" id="ARBA00023274"/>
    </source>
</evidence>
<keyword evidence="4 5" id="KW-0687">Ribonucleoprotein</keyword>
<accession>A0AAD2DPD8</accession>
<dbReference type="FunFam" id="3.30.1550.10:FF:000002">
    <property type="entry name" value="60S ribosomal protein L12"/>
    <property type="match status" value="1"/>
</dbReference>
<dbReference type="HAMAP" id="MF_00736">
    <property type="entry name" value="Ribosomal_uL11"/>
    <property type="match status" value="1"/>
</dbReference>
<protein>
    <recommendedName>
        <fullName evidence="10">60S ribosomal protein L12</fullName>
    </recommendedName>
</protein>
<dbReference type="InterPro" id="IPR036796">
    <property type="entry name" value="Ribosomal_uL11_N_sf"/>
</dbReference>
<dbReference type="EMBL" id="OU503040">
    <property type="protein sequence ID" value="CAI9762072.1"/>
    <property type="molecule type" value="Genomic_DNA"/>
</dbReference>
<feature type="domain" description="Large ribosomal subunit protein uL11 C-terminal" evidence="6">
    <location>
        <begin position="75"/>
        <end position="144"/>
    </location>
</feature>
<evidence type="ECO:0008006" key="10">
    <source>
        <dbReference type="Google" id="ProtNLM"/>
    </source>
</evidence>
<keyword evidence="3 5" id="KW-0689">Ribosomal protein</keyword>
<evidence type="ECO:0000259" key="6">
    <source>
        <dbReference type="Pfam" id="PF00298"/>
    </source>
</evidence>
<dbReference type="Gene3D" id="3.30.1550.10">
    <property type="entry name" value="Ribosomal protein L11/L12, N-terminal domain"/>
    <property type="match status" value="1"/>
</dbReference>
<dbReference type="GO" id="GO:0003735">
    <property type="term" value="F:structural constituent of ribosome"/>
    <property type="evidence" value="ECO:0007669"/>
    <property type="project" value="InterPro"/>
</dbReference>
<dbReference type="AlphaFoldDB" id="A0AAD2DPD8"/>
<evidence type="ECO:0000259" key="7">
    <source>
        <dbReference type="Pfam" id="PF03946"/>
    </source>
</evidence>
<dbReference type="GO" id="GO:0022625">
    <property type="term" value="C:cytosolic large ribosomal subunit"/>
    <property type="evidence" value="ECO:0007669"/>
    <property type="project" value="TreeGrafter"/>
</dbReference>
<sequence length="324" mass="34506">MPPKFDPSQVVDVFVRVTGGEVGAASSLAPKIGPLGLSPKKIGEDIAKETAKDWKGLRVTVKLTVQNRQAKVTVVPSAAALVIKALKEPERDRKKTKNIKHNGNISLDDVIEIAKVMSPRSMAKDLSGTVKEILGTCVSVGCTVDGKDPKDLQQEITDEKNIGYDPSKLDFCISYSLWTLLKFPGVRSDFPLQKQCFKYPGSYPLLPPPTTTVPLPVADHHHTSAQPSWVNGAVRVWAHDAASGTPCGATEVAFTFDATMAGSPAADSDPDLTGVVTLGATTSRRCCDLQQRLDAVNDMEEKGWGEEVAGGGGVAVTHSSASML</sequence>
<dbReference type="SUPFAM" id="SSF46906">
    <property type="entry name" value="Ribosomal protein L11, C-terminal domain"/>
    <property type="match status" value="1"/>
</dbReference>
<keyword evidence="2" id="KW-0694">RNA-binding</keyword>
<name>A0AAD2DPD8_9LAMI</name>
<dbReference type="PANTHER" id="PTHR11661">
    <property type="entry name" value="60S RIBOSOMAL PROTEIN L12"/>
    <property type="match status" value="1"/>
</dbReference>
<feature type="domain" description="Large ribosomal subunit protein uL11 N-terminal" evidence="7">
    <location>
        <begin position="15"/>
        <end position="70"/>
    </location>
</feature>
<evidence type="ECO:0000256" key="2">
    <source>
        <dbReference type="ARBA" id="ARBA00022730"/>
    </source>
</evidence>
<dbReference type="InterPro" id="IPR020785">
    <property type="entry name" value="Ribosomal_uL11_CS"/>
</dbReference>
<dbReference type="SUPFAM" id="SSF54747">
    <property type="entry name" value="Ribosomal L11/L12e N-terminal domain"/>
    <property type="match status" value="1"/>
</dbReference>
<dbReference type="InterPro" id="IPR000911">
    <property type="entry name" value="Ribosomal_uL11"/>
</dbReference>
<dbReference type="CDD" id="cd00349">
    <property type="entry name" value="Ribosomal_L11"/>
    <property type="match status" value="1"/>
</dbReference>
<dbReference type="FunFam" id="1.10.10.250:FF:000002">
    <property type="entry name" value="60S ribosomal protein L12"/>
    <property type="match status" value="1"/>
</dbReference>
<dbReference type="Proteomes" id="UP000834106">
    <property type="component" value="Chromosome 5"/>
</dbReference>
<evidence type="ECO:0000256" key="3">
    <source>
        <dbReference type="ARBA" id="ARBA00022980"/>
    </source>
</evidence>
<proteinExistence type="inferred from homology"/>